<feature type="domain" description="EMI" evidence="5">
    <location>
        <begin position="50"/>
        <end position="104"/>
    </location>
</feature>
<dbReference type="KEGG" id="pmrn:116943591"/>
<evidence type="ECO:0000313" key="6">
    <source>
        <dbReference type="Proteomes" id="UP001318040"/>
    </source>
</evidence>
<keyword evidence="1 3" id="KW-0732">Signal</keyword>
<dbReference type="PROSITE" id="PS51041">
    <property type="entry name" value="EMI"/>
    <property type="match status" value="1"/>
</dbReference>
<dbReference type="SUPFAM" id="SSF82153">
    <property type="entry name" value="FAS1 domain"/>
    <property type="match status" value="4"/>
</dbReference>
<keyword evidence="2" id="KW-1015">Disulfide bond</keyword>
<feature type="signal peptide" evidence="3">
    <location>
        <begin position="1"/>
        <end position="31"/>
    </location>
</feature>
<reference evidence="7" key="1">
    <citation type="submission" date="2025-08" db="UniProtKB">
        <authorList>
            <consortium name="RefSeq"/>
        </authorList>
    </citation>
    <scope>IDENTIFICATION</scope>
    <source>
        <tissue evidence="7">Sperm</tissue>
    </source>
</reference>
<dbReference type="FunFam" id="2.30.180.10:FF:000002">
    <property type="entry name" value="periostin isoform X1"/>
    <property type="match status" value="1"/>
</dbReference>
<evidence type="ECO:0000256" key="3">
    <source>
        <dbReference type="SAM" id="SignalP"/>
    </source>
</evidence>
<keyword evidence="6" id="KW-1185">Reference proteome</keyword>
<feature type="domain" description="FAS1" evidence="4">
    <location>
        <begin position="244"/>
        <end position="375"/>
    </location>
</feature>
<protein>
    <submittedName>
        <fullName evidence="7">Transforming growth factor-beta-induced protein ig-h3-like</fullName>
    </submittedName>
</protein>
<dbReference type="GO" id="GO:0005615">
    <property type="term" value="C:extracellular space"/>
    <property type="evidence" value="ECO:0007669"/>
    <property type="project" value="TreeGrafter"/>
</dbReference>
<evidence type="ECO:0000313" key="7">
    <source>
        <dbReference type="RefSeq" id="XP_032812450.1"/>
    </source>
</evidence>
<dbReference type="GO" id="GO:0007155">
    <property type="term" value="P:cell adhesion"/>
    <property type="evidence" value="ECO:0007669"/>
    <property type="project" value="TreeGrafter"/>
</dbReference>
<evidence type="ECO:0000256" key="2">
    <source>
        <dbReference type="ARBA" id="ARBA00023157"/>
    </source>
</evidence>
<dbReference type="InterPro" id="IPR050904">
    <property type="entry name" value="Adhesion/Biosynth-related"/>
</dbReference>
<feature type="domain" description="FAS1" evidence="4">
    <location>
        <begin position="379"/>
        <end position="503"/>
    </location>
</feature>
<dbReference type="Proteomes" id="UP001318040">
    <property type="component" value="Chromosome 18"/>
</dbReference>
<dbReference type="FunFam" id="2.30.180.10:FF:000032">
    <property type="entry name" value="Fasciclin domain-containing protein, putative"/>
    <property type="match status" value="1"/>
</dbReference>
<sequence length="763" mass="82293">MGYASALRSVSVAQLGTLLLHLLLLLPNGDASPYFNRLLLHSRIRGRSEGANTCAVQQIDGTSKRYFSSCKSWYQKKICGKPTTVSYECCPGFISIEGEKGCPAIAPLSNVFRTLETVDATATQEYSQRAELRGELDGHATVTYFAPQNEGWTELPTEVLDALVSNVNRELRNALYYHMVNRRLLASDLKHGSTLTSMYEKLGVMVHHYPNGIITVNCARLLKPNNLATNGVVHVIDRVIAPPSTNLRQILESDDNLATLRAAVAEAGLLDDLEKDGAVTFFAPTNEAFEKLPTEVLQRILSDPIALKALLNNHMVDSLQCSEAVLSNSNLETLEGTPLTVGCDGDKLTLNGKAIVTKKDVLARNGVVHLIDDVLVPNSAKSVFELADSAGVTSFIDMFAEAGLKGSLKPGEAYTLLAPKNEAFSDTTIFELSDDIAELLKNHVIKGQVSLYQLYNGQELETLGGKKIRIFIYRKAICIENSCVSTMGKEGRLGILHVINKLIHVPERSFLEILQADRRFSTLVELIRTAGLTEKLRSAGRLTLFAPTNEAFAALPKAELNRLKGNPKELEALLNFHLASEVLVSGGIVGGAKNVLRTLHGGLLEIESSKDGSVLVNGKKVVESDLMATSGAIHIISGVMTPTSATSNKFGLSKSSITSGSTRVGGRTKIIDGGSTLSKTGTMVSRTTVVDGDGGISEDTFSQLQSGGTRVSKVNKVVKPSSHKKTTVKKTITNADGTTSTQTFTLEGDDIEGQIRRLSQPSK</sequence>
<feature type="domain" description="FAS1" evidence="4">
    <location>
        <begin position="507"/>
        <end position="640"/>
    </location>
</feature>
<dbReference type="FunFam" id="2.30.180.10:FF:000003">
    <property type="entry name" value="periostin isoform X1"/>
    <property type="match status" value="1"/>
</dbReference>
<organism evidence="6 7">
    <name type="scientific">Petromyzon marinus</name>
    <name type="common">Sea lamprey</name>
    <dbReference type="NCBI Taxonomy" id="7757"/>
    <lineage>
        <taxon>Eukaryota</taxon>
        <taxon>Metazoa</taxon>
        <taxon>Chordata</taxon>
        <taxon>Craniata</taxon>
        <taxon>Vertebrata</taxon>
        <taxon>Cyclostomata</taxon>
        <taxon>Hyperoartia</taxon>
        <taxon>Petromyzontiformes</taxon>
        <taxon>Petromyzontidae</taxon>
        <taxon>Petromyzon</taxon>
    </lineage>
</organism>
<dbReference type="GO" id="GO:0031012">
    <property type="term" value="C:extracellular matrix"/>
    <property type="evidence" value="ECO:0007669"/>
    <property type="project" value="TreeGrafter"/>
</dbReference>
<dbReference type="RefSeq" id="XP_032812450.1">
    <property type="nucleotide sequence ID" value="XM_032956559.1"/>
</dbReference>
<dbReference type="InterPro" id="IPR011489">
    <property type="entry name" value="EMI_domain"/>
</dbReference>
<dbReference type="InterPro" id="IPR000782">
    <property type="entry name" value="FAS1_domain"/>
</dbReference>
<gene>
    <name evidence="7" type="primary">LOC116943591</name>
</gene>
<dbReference type="PANTHER" id="PTHR10900:SF124">
    <property type="entry name" value="FI05614P"/>
    <property type="match status" value="1"/>
</dbReference>
<dbReference type="PROSITE" id="PS50213">
    <property type="entry name" value="FAS1"/>
    <property type="match status" value="4"/>
</dbReference>
<evidence type="ECO:0000256" key="1">
    <source>
        <dbReference type="ARBA" id="ARBA00022729"/>
    </source>
</evidence>
<dbReference type="Pfam" id="PF02469">
    <property type="entry name" value="Fasciclin"/>
    <property type="match status" value="4"/>
</dbReference>
<evidence type="ECO:0000259" key="4">
    <source>
        <dbReference type="PROSITE" id="PS50213"/>
    </source>
</evidence>
<accession>A0AAJ7WWE2</accession>
<dbReference type="AlphaFoldDB" id="A0AAJ7WWE2"/>
<proteinExistence type="predicted"/>
<feature type="domain" description="FAS1" evidence="4">
    <location>
        <begin position="107"/>
        <end position="240"/>
    </location>
</feature>
<name>A0AAJ7WWE2_PETMA</name>
<dbReference type="PANTHER" id="PTHR10900">
    <property type="entry name" value="PERIOSTIN-RELATED"/>
    <property type="match status" value="1"/>
</dbReference>
<evidence type="ECO:0000259" key="5">
    <source>
        <dbReference type="PROSITE" id="PS51041"/>
    </source>
</evidence>
<dbReference type="SMART" id="SM00554">
    <property type="entry name" value="FAS1"/>
    <property type="match status" value="4"/>
</dbReference>
<dbReference type="Gene3D" id="2.30.180.10">
    <property type="entry name" value="FAS1 domain"/>
    <property type="match status" value="4"/>
</dbReference>
<dbReference type="GO" id="GO:0030198">
    <property type="term" value="P:extracellular matrix organization"/>
    <property type="evidence" value="ECO:0007669"/>
    <property type="project" value="TreeGrafter"/>
</dbReference>
<feature type="chain" id="PRO_5042492176" evidence="3">
    <location>
        <begin position="32"/>
        <end position="763"/>
    </location>
</feature>
<dbReference type="InterPro" id="IPR036378">
    <property type="entry name" value="FAS1_dom_sf"/>
</dbReference>
<dbReference type="GO" id="GO:0050839">
    <property type="term" value="F:cell adhesion molecule binding"/>
    <property type="evidence" value="ECO:0007669"/>
    <property type="project" value="TreeGrafter"/>
</dbReference>